<dbReference type="AlphaFoldDB" id="A0A3D8RXY7"/>
<evidence type="ECO:0000313" key="2">
    <source>
        <dbReference type="EMBL" id="RDW78691.1"/>
    </source>
</evidence>
<dbReference type="EMBL" id="PVWQ01000006">
    <property type="protein sequence ID" value="RDW78691.1"/>
    <property type="molecule type" value="Genomic_DNA"/>
</dbReference>
<dbReference type="GeneID" id="38115913"/>
<organism evidence="2 3">
    <name type="scientific">Aspergillus mulundensis</name>
    <dbReference type="NCBI Taxonomy" id="1810919"/>
    <lineage>
        <taxon>Eukaryota</taxon>
        <taxon>Fungi</taxon>
        <taxon>Dikarya</taxon>
        <taxon>Ascomycota</taxon>
        <taxon>Pezizomycotina</taxon>
        <taxon>Eurotiomycetes</taxon>
        <taxon>Eurotiomycetidae</taxon>
        <taxon>Eurotiales</taxon>
        <taxon>Aspergillaceae</taxon>
        <taxon>Aspergillus</taxon>
        <taxon>Aspergillus subgen. Nidulantes</taxon>
    </lineage>
</organism>
<evidence type="ECO:0000256" key="1">
    <source>
        <dbReference type="SAM" id="MobiDB-lite"/>
    </source>
</evidence>
<feature type="compositionally biased region" description="Polar residues" evidence="1">
    <location>
        <begin position="49"/>
        <end position="76"/>
    </location>
</feature>
<feature type="region of interest" description="Disordered" evidence="1">
    <location>
        <begin position="41"/>
        <end position="100"/>
    </location>
</feature>
<dbReference type="RefSeq" id="XP_026603391.1">
    <property type="nucleotide sequence ID" value="XM_026747559.1"/>
</dbReference>
<accession>A0A3D8RXY7</accession>
<gene>
    <name evidence="2" type="ORF">DSM5745_05543</name>
</gene>
<name>A0A3D8RXY7_9EURO</name>
<sequence length="121" mass="13316">MAFEQWQICLTQFITYFCGAESPLDIELSCQGISMHSESNADVFEAPKPTSSLQLPRSKPKNSSLGEQDSTRSPGSSILLRTEPHLSAGDRIPKFGSSREASLGTEYKGLIRDNQGMDDLF</sequence>
<reference evidence="2 3" key="1">
    <citation type="journal article" date="2018" name="IMA Fungus">
        <title>IMA Genome-F 9: Draft genome sequence of Annulohypoxylon stygium, Aspergillus mulundensis, Berkeleyomyces basicola (syn. Thielaviopsis basicola), Ceratocystis smalleyi, two Cercospora beticola strains, Coleophoma cylindrospora, Fusarium fracticaudum, Phialophora cf. hyalina, and Morchella septimelata.</title>
        <authorList>
            <person name="Wingfield B.D."/>
            <person name="Bills G.F."/>
            <person name="Dong Y."/>
            <person name="Huang W."/>
            <person name="Nel W.J."/>
            <person name="Swalarsk-Parry B.S."/>
            <person name="Vaghefi N."/>
            <person name="Wilken P.M."/>
            <person name="An Z."/>
            <person name="de Beer Z.W."/>
            <person name="De Vos L."/>
            <person name="Chen L."/>
            <person name="Duong T.A."/>
            <person name="Gao Y."/>
            <person name="Hammerbacher A."/>
            <person name="Kikkert J.R."/>
            <person name="Li Y."/>
            <person name="Li H."/>
            <person name="Li K."/>
            <person name="Li Q."/>
            <person name="Liu X."/>
            <person name="Ma X."/>
            <person name="Naidoo K."/>
            <person name="Pethybridge S.J."/>
            <person name="Sun J."/>
            <person name="Steenkamp E.T."/>
            <person name="van der Nest M.A."/>
            <person name="van Wyk S."/>
            <person name="Wingfield M.J."/>
            <person name="Xiong C."/>
            <person name="Yue Q."/>
            <person name="Zhang X."/>
        </authorList>
    </citation>
    <scope>NUCLEOTIDE SEQUENCE [LARGE SCALE GENOMIC DNA]</scope>
    <source>
        <strain evidence="2 3">DSM 5745</strain>
    </source>
</reference>
<proteinExistence type="predicted"/>
<comment type="caution">
    <text evidence="2">The sequence shown here is derived from an EMBL/GenBank/DDBJ whole genome shotgun (WGS) entry which is preliminary data.</text>
</comment>
<keyword evidence="3" id="KW-1185">Reference proteome</keyword>
<protein>
    <submittedName>
        <fullName evidence="2">Uncharacterized protein</fullName>
    </submittedName>
</protein>
<evidence type="ECO:0000313" key="3">
    <source>
        <dbReference type="Proteomes" id="UP000256690"/>
    </source>
</evidence>
<dbReference type="Proteomes" id="UP000256690">
    <property type="component" value="Unassembled WGS sequence"/>
</dbReference>